<protein>
    <recommendedName>
        <fullName evidence="1">Flagellar protein FlgJ N-terminal domain-containing protein</fullName>
    </recommendedName>
</protein>
<feature type="domain" description="Flagellar protein FlgJ N-terminal" evidence="1">
    <location>
        <begin position="42"/>
        <end position="83"/>
    </location>
</feature>
<dbReference type="RefSeq" id="WP_096258927.1">
    <property type="nucleotide sequence ID" value="NZ_BDME01000002.1"/>
</dbReference>
<dbReference type="OrthoDB" id="5324665at2"/>
<dbReference type="EMBL" id="BDME01000002">
    <property type="protein sequence ID" value="GAX87667.1"/>
    <property type="molecule type" value="Genomic_DNA"/>
</dbReference>
<reference evidence="2 3" key="1">
    <citation type="journal article" date="2017" name="Syst. Appl. Microbiol.">
        <title>Lebetimonas natsushimae sp. nov., a novel strictly anaerobic, moderately thermophilic chemoautotroph isolated from a deep-sea hydrothermal vent polychaete nest in the Mid-Okinawa Trough.</title>
        <authorList>
            <person name="Nagata R."/>
            <person name="Takaki Y."/>
            <person name="Tame A."/>
            <person name="Nunoura T."/>
            <person name="Muto H."/>
            <person name="Mino S."/>
            <person name="Sawayama S."/>
            <person name="Takai K."/>
            <person name="Nakagawa S."/>
        </authorList>
    </citation>
    <scope>NUCLEOTIDE SEQUENCE [LARGE SCALE GENOMIC DNA]</scope>
    <source>
        <strain evidence="2 3">HS1857</strain>
    </source>
</reference>
<accession>A0A292YC78</accession>
<gene>
    <name evidence="2" type="ORF">LNAT_P0964</name>
</gene>
<dbReference type="AlphaFoldDB" id="A0A292YC78"/>
<dbReference type="Pfam" id="PF10135">
    <property type="entry name" value="Rod-binding"/>
    <property type="match status" value="1"/>
</dbReference>
<sequence length="90" mass="10532">MSNYDISIGIHHKINLKEKNLKKLKQNCDAFESEILNFFLKKALKEESKLFPETPGEKIYKSMQIEQISKQISGNFGYSELLFNYLKKSI</sequence>
<dbReference type="InterPro" id="IPR019301">
    <property type="entry name" value="Flagellar_prot_FlgJ_N"/>
</dbReference>
<evidence type="ECO:0000259" key="1">
    <source>
        <dbReference type="Pfam" id="PF10135"/>
    </source>
</evidence>
<name>A0A292YC78_9BACT</name>
<evidence type="ECO:0000313" key="2">
    <source>
        <dbReference type="EMBL" id="GAX87667.1"/>
    </source>
</evidence>
<evidence type="ECO:0000313" key="3">
    <source>
        <dbReference type="Proteomes" id="UP000217944"/>
    </source>
</evidence>
<proteinExistence type="predicted"/>
<organism evidence="2 3">
    <name type="scientific">Lebetimonas natsushimae</name>
    <dbReference type="NCBI Taxonomy" id="1936991"/>
    <lineage>
        <taxon>Bacteria</taxon>
        <taxon>Pseudomonadati</taxon>
        <taxon>Campylobacterota</taxon>
        <taxon>Epsilonproteobacteria</taxon>
        <taxon>Nautiliales</taxon>
        <taxon>Nautiliaceae</taxon>
        <taxon>Lebetimonas</taxon>
    </lineage>
</organism>
<comment type="caution">
    <text evidence="2">The sequence shown here is derived from an EMBL/GenBank/DDBJ whole genome shotgun (WGS) entry which is preliminary data.</text>
</comment>
<keyword evidence="3" id="KW-1185">Reference proteome</keyword>
<dbReference type="Proteomes" id="UP000217944">
    <property type="component" value="Unassembled WGS sequence"/>
</dbReference>